<accession>F3ZVD0</accession>
<dbReference type="RefSeq" id="WP_013779714.1">
    <property type="nucleotide sequence ID" value="NC_015520.1"/>
</dbReference>
<sequence length="63" mass="7053">MQKFAKTFRPEQGISRVQKITVKLTTRDCTGVVKVTDIMLQGGSIATTWVGHPSEIRWSFDNG</sequence>
<name>F3ZVD0_MAHA5</name>
<dbReference type="KEGG" id="mas:Mahau_0057"/>
<dbReference type="HOGENOM" id="CLU_206414_0_0_9"/>
<dbReference type="STRING" id="697281.Mahau_0057"/>
<dbReference type="OrthoDB" id="3078506at2"/>
<dbReference type="eggNOG" id="ENOG5033HFU">
    <property type="taxonomic scope" value="Bacteria"/>
</dbReference>
<evidence type="ECO:0000313" key="2">
    <source>
        <dbReference type="Proteomes" id="UP000008457"/>
    </source>
</evidence>
<keyword evidence="2" id="KW-1185">Reference proteome</keyword>
<organism evidence="1 2">
    <name type="scientific">Mahella australiensis (strain DSM 15567 / CIP 107919 / 50-1 BON)</name>
    <dbReference type="NCBI Taxonomy" id="697281"/>
    <lineage>
        <taxon>Bacteria</taxon>
        <taxon>Bacillati</taxon>
        <taxon>Bacillota</taxon>
        <taxon>Clostridia</taxon>
        <taxon>Thermoanaerobacterales</taxon>
        <taxon>Thermoanaerobacterales Family IV. Incertae Sedis</taxon>
        <taxon>Mahella</taxon>
    </lineage>
</organism>
<gene>
    <name evidence="1" type="ordered locus">Mahau_0057</name>
</gene>
<dbReference type="Proteomes" id="UP000008457">
    <property type="component" value="Chromosome"/>
</dbReference>
<reference evidence="1 2" key="2">
    <citation type="journal article" date="2011" name="Stand. Genomic Sci.">
        <title>Complete genome sequence of Mahella australiensis type strain (50-1 BON).</title>
        <authorList>
            <person name="Sikorski J."/>
            <person name="Teshima H."/>
            <person name="Nolan M."/>
            <person name="Lucas S."/>
            <person name="Hammon N."/>
            <person name="Deshpande S."/>
            <person name="Cheng J.F."/>
            <person name="Pitluck S."/>
            <person name="Liolios K."/>
            <person name="Pagani I."/>
            <person name="Ivanova N."/>
            <person name="Huntemann M."/>
            <person name="Mavromatis K."/>
            <person name="Ovchinikova G."/>
            <person name="Pati A."/>
            <person name="Tapia R."/>
            <person name="Han C."/>
            <person name="Goodwin L."/>
            <person name="Chen A."/>
            <person name="Palaniappan K."/>
            <person name="Land M."/>
            <person name="Hauser L."/>
            <person name="Ngatchou-Djao O.D."/>
            <person name="Rohde M."/>
            <person name="Pukall R."/>
            <person name="Spring S."/>
            <person name="Abt B."/>
            <person name="Goker M."/>
            <person name="Detter J.C."/>
            <person name="Woyke T."/>
            <person name="Bristow J."/>
            <person name="Markowitz V."/>
            <person name="Hugenholtz P."/>
            <person name="Eisen J.A."/>
            <person name="Kyrpides N.C."/>
            <person name="Klenk H.P."/>
            <person name="Lapidus A."/>
        </authorList>
    </citation>
    <scope>NUCLEOTIDE SEQUENCE [LARGE SCALE GENOMIC DNA]</scope>
    <source>
        <strain evidence="2">DSM 15567 / CIP 107919 / 50-1 BON</strain>
    </source>
</reference>
<dbReference type="AlphaFoldDB" id="F3ZVD0"/>
<dbReference type="EMBL" id="CP002360">
    <property type="protein sequence ID" value="AEE95280.1"/>
    <property type="molecule type" value="Genomic_DNA"/>
</dbReference>
<protein>
    <submittedName>
        <fullName evidence="1">Uncharacterized protein</fullName>
    </submittedName>
</protein>
<evidence type="ECO:0000313" key="1">
    <source>
        <dbReference type="EMBL" id="AEE95280.1"/>
    </source>
</evidence>
<reference evidence="2" key="1">
    <citation type="submission" date="2010-11" db="EMBL/GenBank/DDBJ databases">
        <title>The complete genome of Mahella australiensis DSM 15567.</title>
        <authorList>
            <consortium name="US DOE Joint Genome Institute (JGI-PGF)"/>
            <person name="Lucas S."/>
            <person name="Copeland A."/>
            <person name="Lapidus A."/>
            <person name="Bruce D."/>
            <person name="Goodwin L."/>
            <person name="Pitluck S."/>
            <person name="Kyrpides N."/>
            <person name="Mavromatis K."/>
            <person name="Pagani I."/>
            <person name="Ivanova N."/>
            <person name="Teshima H."/>
            <person name="Brettin T."/>
            <person name="Detter J.C."/>
            <person name="Han C."/>
            <person name="Tapia R."/>
            <person name="Land M."/>
            <person name="Hauser L."/>
            <person name="Markowitz V."/>
            <person name="Cheng J.-F."/>
            <person name="Hugenholtz P."/>
            <person name="Woyke T."/>
            <person name="Wu D."/>
            <person name="Spring S."/>
            <person name="Pukall R."/>
            <person name="Steenblock K."/>
            <person name="Schneider S."/>
            <person name="Klenk H.-P."/>
            <person name="Eisen J.A."/>
        </authorList>
    </citation>
    <scope>NUCLEOTIDE SEQUENCE [LARGE SCALE GENOMIC DNA]</scope>
    <source>
        <strain evidence="2">DSM 15567 / CIP 107919 / 50-1 BON</strain>
    </source>
</reference>
<proteinExistence type="predicted"/>